<name>A0AC60A2K2_RANTA</name>
<gene>
    <name evidence="1" type="ORF">MRATA1EN22A_LOCUS26131</name>
</gene>
<reference evidence="1" key="2">
    <citation type="submission" date="2025-03" db="EMBL/GenBank/DDBJ databases">
        <authorList>
            <consortium name="ELIXIR-Norway"/>
            <consortium name="Elixir Norway"/>
        </authorList>
    </citation>
    <scope>NUCLEOTIDE SEQUENCE</scope>
</reference>
<evidence type="ECO:0000313" key="1">
    <source>
        <dbReference type="EMBL" id="CAN0550578.1"/>
    </source>
</evidence>
<sequence>MGFSREEYWSGLPFPSPGDLPDLGIEPRSPALQAAALASEPQGKPRDSLLLLSHFSCVPLCDPTDGSPPGSPVPGILQARTLEWAAIESPKSNSSPDHSPEL</sequence>
<dbReference type="EMBL" id="OX596091">
    <property type="protein sequence ID" value="CAN0550578.1"/>
    <property type="molecule type" value="Genomic_DNA"/>
</dbReference>
<proteinExistence type="predicted"/>
<evidence type="ECO:0000313" key="2">
    <source>
        <dbReference type="Proteomes" id="UP001162501"/>
    </source>
</evidence>
<reference evidence="1" key="1">
    <citation type="submission" date="2023-05" db="EMBL/GenBank/DDBJ databases">
        <authorList>
            <consortium name="ELIXIR-Norway"/>
        </authorList>
    </citation>
    <scope>NUCLEOTIDE SEQUENCE</scope>
</reference>
<protein>
    <submittedName>
        <fullName evidence="1">Uncharacterized protein</fullName>
    </submittedName>
</protein>
<dbReference type="Proteomes" id="UP001162501">
    <property type="component" value="Chromosome 7"/>
</dbReference>
<accession>A0AC60A2K2</accession>
<organism evidence="1 2">
    <name type="scientific">Rangifer tarandus platyrhynchus</name>
    <name type="common">Svalbard reindeer</name>
    <dbReference type="NCBI Taxonomy" id="3082113"/>
    <lineage>
        <taxon>Eukaryota</taxon>
        <taxon>Metazoa</taxon>
        <taxon>Chordata</taxon>
        <taxon>Craniata</taxon>
        <taxon>Vertebrata</taxon>
        <taxon>Euteleostomi</taxon>
        <taxon>Mammalia</taxon>
        <taxon>Eutheria</taxon>
        <taxon>Laurasiatheria</taxon>
        <taxon>Artiodactyla</taxon>
        <taxon>Ruminantia</taxon>
        <taxon>Pecora</taxon>
        <taxon>Cervidae</taxon>
        <taxon>Odocoileinae</taxon>
        <taxon>Rangifer</taxon>
    </lineage>
</organism>